<dbReference type="InterPro" id="IPR043502">
    <property type="entry name" value="DNA/RNA_pol_sf"/>
</dbReference>
<feature type="compositionally biased region" description="Basic and acidic residues" evidence="4">
    <location>
        <begin position="888"/>
        <end position="908"/>
    </location>
</feature>
<dbReference type="PANTHER" id="PTHR42648">
    <property type="entry name" value="TRANSPOSASE, PUTATIVE-RELATED"/>
    <property type="match status" value="1"/>
</dbReference>
<dbReference type="InterPro" id="IPR057670">
    <property type="entry name" value="SH3_retrovirus"/>
</dbReference>
<feature type="region of interest" description="Disordered" evidence="4">
    <location>
        <begin position="885"/>
        <end position="911"/>
    </location>
</feature>
<evidence type="ECO:0000256" key="3">
    <source>
        <dbReference type="SAM" id="Coils"/>
    </source>
</evidence>
<gene>
    <name evidence="6" type="ORF">Tci_038829</name>
</gene>
<evidence type="ECO:0000256" key="1">
    <source>
        <dbReference type="ARBA" id="ARBA00022723"/>
    </source>
</evidence>
<feature type="region of interest" description="Disordered" evidence="4">
    <location>
        <begin position="296"/>
        <end position="320"/>
    </location>
</feature>
<reference evidence="6" key="1">
    <citation type="journal article" date="2019" name="Sci. Rep.">
        <title>Draft genome of Tanacetum cinerariifolium, the natural source of mosquito coil.</title>
        <authorList>
            <person name="Yamashiro T."/>
            <person name="Shiraishi A."/>
            <person name="Satake H."/>
            <person name="Nakayama K."/>
        </authorList>
    </citation>
    <scope>NUCLEOTIDE SEQUENCE</scope>
</reference>
<sequence>MSSDKESSAAGTDNRAPMLEENDYKSWKICMKRYIRSKPQGKAIWKSIVEGPALHPMTATVTGVANVVVEALRPKRDEEFTAKENSRDLADIQAASILSQGLPRHIFNTLNQTKSAKEMWENIELLMKGSGLSEQRKQEELFDEYERFRAIGYESIQEYFIRFHKLAKDLKITKIKIPTHQQNTKFLNNLPSYWAKYVTSVKKNQDILTKSYVELYTYQKAYEPYALKTLKKQEQSSSSVDPLAYLAHSSKHQTTTTLVNLLSGFQKQFPPMNNQLRTSSNPKSHATMHEGKIVTETIQRKTPSNVSNAGTKGNQGYGKKTDRNGKKVFCYNYRGEGHVARECKKPKRAKDTQYYKDKMMPSDAKDRGVILDAKAESFLADVECTELYDESLALTTTTAFQVSHEDAYDFDVDDGPHAAAAFMANLSSTEEANGTSSSKINEVHSNASDSYNLDTDDNTMPYQQYLLLTEAAVPPTEKPSEPHYVLPGEMYLQDKITTWLQMNDHGTYTPIRRPFNRTKAPKVNFAQHKVNTARDKSVSVVGGKWETVIKASDNPHQTLKGKGIINNGCSRHMTGNKAYLVDYQDFNGGPVAFGDTECLVLSLDFKLSDENQVLLRVPRQHNMYSFNLENIVHSRGFACLIVKATIDESTKWYRRFSWVFFLRTKDETSGILNDFIRQIENQLNQKVKTLRFDNGIEFKNRDIIEFCGSKGIKREYSNAKTPQQNGVAERKNKTLIEAARTMLADSFLPITFWAEAVSTACYVLNRVLVTKPQKKTPYELLTGKFKEKSDEGFLVGYSLSSKAFRVYNLESKRVEENLHINFIENKPNVAGNGPTWLFDLDYVTDLMNYQSITAENKANKNAADHAQEYYVLHLWSSYTSTVKSSKAKNGDKKLNEDTDSKTNEKPVDQEDLAFLEELERLKRQEKEGNDAAETHRKTFAQSTKDLLLQAGAARASSTNYVNTANTPVNVASTPLNIASTPTNQDDSQIPSLEDIYEVSRDGIFTCASYDDEGAVADFTNLETIVNVSPIPTSRIYSIHHTIQILRYLTLAVQTRSRVNKSSGAHAFTRGGIDYDEVFAPVARIEAIRIFLAFASYMGFIVYQVDVKSAFVYGKINEEVYVSQPPGFIDPKFPNKVYKVVKALYGLHQAPRAWYATLSTFLVQSGYRRGLIDKTLFIKKDKKDIMLVQVYVDDIIFGSTKNSWCDEFETLRKNRFQMSSMGELAFFLELQVKQKEDCIFISHDKYVAEILKKFTFLCVKTASTPIETKKPLVKDEKLLIFQVTPKTSHLQAVKRIFRYLKGQPTLGLWYPRESAFDLEAYSDSNYAGANLDRKSTTGCCQFLGRRLILWQCKKQKIVASPTIYTSCTKQFWTSAKVKTVNDEVKIQALVDGKRVNIKESSIRRTLRLDDAEGTSCLTNIEIFKGLAKMGLVKNIEAGVPFFMFPRFIQLIINHQMGDVAHHKEIFDTPSLTKKVFANMQRVGTGFSGQVTLLFDNMLVQAPEEVGILQADAQSIPITTESSTYKPQKKHKPKRKHTQESEVPPTPAEQNLPLHSNDPLPSGEDSLKLKELMDLCTNLSNKVLELESEVIDIKSTYQKRIEKLEGSVERLEEENRVLKELKSVHSIYDVDEPIMEKEKSSKQERKIADIDADVEINLEKA</sequence>
<comment type="caution">
    <text evidence="6">The sequence shown here is derived from an EMBL/GenBank/DDBJ whole genome shotgun (WGS) entry which is preliminary data.</text>
</comment>
<proteinExistence type="predicted"/>
<dbReference type="InterPro" id="IPR039537">
    <property type="entry name" value="Retrotran_Ty1/copia-like"/>
</dbReference>
<evidence type="ECO:0000313" key="6">
    <source>
        <dbReference type="EMBL" id="GEU66851.1"/>
    </source>
</evidence>
<accession>A0A6L2LYI3</accession>
<dbReference type="PANTHER" id="PTHR42648:SF32">
    <property type="entry name" value="RIBONUCLEASE H-LIKE DOMAIN, GAG-PRE-INTEGRASE DOMAIN PROTEIN-RELATED"/>
    <property type="match status" value="1"/>
</dbReference>
<feature type="domain" description="Integrase catalytic" evidence="5">
    <location>
        <begin position="614"/>
        <end position="785"/>
    </location>
</feature>
<evidence type="ECO:0000259" key="5">
    <source>
        <dbReference type="PROSITE" id="PS50994"/>
    </source>
</evidence>
<dbReference type="SUPFAM" id="SSF56672">
    <property type="entry name" value="DNA/RNA polymerases"/>
    <property type="match status" value="1"/>
</dbReference>
<keyword evidence="1" id="KW-0479">Metal-binding</keyword>
<protein>
    <submittedName>
        <fullName evidence="6">Putative ribonuclease H-like domain-containing protein</fullName>
    </submittedName>
</protein>
<dbReference type="Pfam" id="PF14223">
    <property type="entry name" value="Retrotran_gag_2"/>
    <property type="match status" value="1"/>
</dbReference>
<dbReference type="PROSITE" id="PS50994">
    <property type="entry name" value="INTEGRASE"/>
    <property type="match status" value="1"/>
</dbReference>
<dbReference type="InterPro" id="IPR001584">
    <property type="entry name" value="Integrase_cat-core"/>
</dbReference>
<feature type="coiled-coil region" evidence="3">
    <location>
        <begin position="1567"/>
        <end position="1622"/>
    </location>
</feature>
<keyword evidence="2" id="KW-0378">Hydrolase</keyword>
<dbReference type="Pfam" id="PF25597">
    <property type="entry name" value="SH3_retrovirus"/>
    <property type="match status" value="1"/>
</dbReference>
<feature type="compositionally biased region" description="Basic residues" evidence="4">
    <location>
        <begin position="1525"/>
        <end position="1535"/>
    </location>
</feature>
<feature type="compositionally biased region" description="Polar residues" evidence="4">
    <location>
        <begin position="296"/>
        <end position="314"/>
    </location>
</feature>
<dbReference type="GO" id="GO:0008270">
    <property type="term" value="F:zinc ion binding"/>
    <property type="evidence" value="ECO:0007669"/>
    <property type="project" value="InterPro"/>
</dbReference>
<dbReference type="Pfam" id="PF07727">
    <property type="entry name" value="RVT_2"/>
    <property type="match status" value="1"/>
</dbReference>
<dbReference type="EMBL" id="BKCJ010005456">
    <property type="protein sequence ID" value="GEU66851.1"/>
    <property type="molecule type" value="Genomic_DNA"/>
</dbReference>
<dbReference type="InterPro" id="IPR036397">
    <property type="entry name" value="RNaseH_sf"/>
</dbReference>
<dbReference type="InterPro" id="IPR036875">
    <property type="entry name" value="Znf_CCHC_sf"/>
</dbReference>
<dbReference type="GO" id="GO:0003676">
    <property type="term" value="F:nucleic acid binding"/>
    <property type="evidence" value="ECO:0007669"/>
    <property type="project" value="InterPro"/>
</dbReference>
<feature type="region of interest" description="Disordered" evidence="4">
    <location>
        <begin position="431"/>
        <end position="455"/>
    </location>
</feature>
<keyword evidence="3" id="KW-0175">Coiled coil</keyword>
<organism evidence="6">
    <name type="scientific">Tanacetum cinerariifolium</name>
    <name type="common">Dalmatian daisy</name>
    <name type="synonym">Chrysanthemum cinerariifolium</name>
    <dbReference type="NCBI Taxonomy" id="118510"/>
    <lineage>
        <taxon>Eukaryota</taxon>
        <taxon>Viridiplantae</taxon>
        <taxon>Streptophyta</taxon>
        <taxon>Embryophyta</taxon>
        <taxon>Tracheophyta</taxon>
        <taxon>Spermatophyta</taxon>
        <taxon>Magnoliopsida</taxon>
        <taxon>eudicotyledons</taxon>
        <taxon>Gunneridae</taxon>
        <taxon>Pentapetalae</taxon>
        <taxon>asterids</taxon>
        <taxon>campanulids</taxon>
        <taxon>Asterales</taxon>
        <taxon>Asteraceae</taxon>
        <taxon>Asteroideae</taxon>
        <taxon>Anthemideae</taxon>
        <taxon>Anthemidinae</taxon>
        <taxon>Tanacetum</taxon>
    </lineage>
</organism>
<dbReference type="InterPro" id="IPR013103">
    <property type="entry name" value="RVT_2"/>
</dbReference>
<dbReference type="Gene3D" id="3.30.420.10">
    <property type="entry name" value="Ribonuclease H-like superfamily/Ribonuclease H"/>
    <property type="match status" value="1"/>
</dbReference>
<feature type="region of interest" description="Disordered" evidence="4">
    <location>
        <begin position="1517"/>
        <end position="1563"/>
    </location>
</feature>
<evidence type="ECO:0000256" key="2">
    <source>
        <dbReference type="ARBA" id="ARBA00022801"/>
    </source>
</evidence>
<dbReference type="SUPFAM" id="SSF57756">
    <property type="entry name" value="Retrovirus zinc finger-like domains"/>
    <property type="match status" value="1"/>
</dbReference>
<dbReference type="InterPro" id="IPR012337">
    <property type="entry name" value="RNaseH-like_sf"/>
</dbReference>
<dbReference type="SUPFAM" id="SSF53098">
    <property type="entry name" value="Ribonuclease H-like"/>
    <property type="match status" value="1"/>
</dbReference>
<dbReference type="GO" id="GO:0016787">
    <property type="term" value="F:hydrolase activity"/>
    <property type="evidence" value="ECO:0007669"/>
    <property type="project" value="UniProtKB-KW"/>
</dbReference>
<dbReference type="GO" id="GO:0015074">
    <property type="term" value="P:DNA integration"/>
    <property type="evidence" value="ECO:0007669"/>
    <property type="project" value="InterPro"/>
</dbReference>
<name>A0A6L2LYI3_TANCI</name>
<evidence type="ECO:0000256" key="4">
    <source>
        <dbReference type="SAM" id="MobiDB-lite"/>
    </source>
</evidence>